<reference evidence="2" key="1">
    <citation type="submission" date="2018-07" db="EMBL/GenBank/DDBJ databases">
        <authorList>
            <person name="Cremen M.C."/>
            <person name="Leliaert F."/>
            <person name="West J."/>
            <person name="Lam D.W."/>
            <person name="Shimada S."/>
            <person name="Lopez-Bautista J.M."/>
            <person name="Verbruggen H."/>
        </authorList>
    </citation>
    <scope>NUCLEOTIDE SEQUENCE</scope>
</reference>
<proteinExistence type="predicted"/>
<organism evidence="2">
    <name type="scientific">Avrainvillea sp. HV04061</name>
    <dbReference type="NCBI Taxonomy" id="2364086"/>
    <lineage>
        <taxon>Eukaryota</taxon>
        <taxon>Viridiplantae</taxon>
        <taxon>Chlorophyta</taxon>
        <taxon>core chlorophytes</taxon>
        <taxon>Ulvophyceae</taxon>
        <taxon>TCBD clade</taxon>
        <taxon>Bryopsidales</taxon>
        <taxon>Halimedineae</taxon>
        <taxon>Dichotomosiphonaceae</taxon>
        <taxon>Avrainvillea</taxon>
    </lineage>
</organism>
<keyword evidence="2" id="KW-0689">Ribosomal protein</keyword>
<dbReference type="GO" id="GO:0005840">
    <property type="term" value="C:ribosome"/>
    <property type="evidence" value="ECO:0007669"/>
    <property type="project" value="UniProtKB-KW"/>
</dbReference>
<keyword evidence="2" id="KW-0150">Chloroplast</keyword>
<protein>
    <submittedName>
        <fullName evidence="2">Ribosomal protein S19</fullName>
    </submittedName>
</protein>
<gene>
    <name evidence="2" type="primary">rps19</name>
</gene>
<keyword evidence="2" id="KW-0934">Plastid</keyword>
<keyword evidence="1" id="KW-0812">Transmembrane</keyword>
<keyword evidence="1" id="KW-0472">Membrane</keyword>
<feature type="transmembrane region" description="Helical" evidence="1">
    <location>
        <begin position="33"/>
        <end position="49"/>
    </location>
</feature>
<geneLocation type="chloroplast" evidence="2"/>
<evidence type="ECO:0000256" key="1">
    <source>
        <dbReference type="SAM" id="Phobius"/>
    </source>
</evidence>
<dbReference type="EMBL" id="MH591114">
    <property type="protein sequence ID" value="AYJ22334.1"/>
    <property type="molecule type" value="Genomic_DNA"/>
</dbReference>
<evidence type="ECO:0000313" key="2">
    <source>
        <dbReference type="EMBL" id="AYJ22334.1"/>
    </source>
</evidence>
<keyword evidence="1" id="KW-1133">Transmembrane helix</keyword>
<reference evidence="2" key="2">
    <citation type="journal article" date="2019" name="Mol. Phylogenet. Evol.">
        <title>Reassessment of the classification of bryopsidales (chlorophyta) based on chloroplast phylogenomic analyses.</title>
        <authorList>
            <person name="Cremen M.C."/>
            <person name="Leliaert F."/>
            <person name="West J."/>
            <person name="Lam D.W."/>
            <person name="Shimada S."/>
            <person name="Lopez-Bautista J.M."/>
            <person name="Verbruggen H."/>
        </authorList>
    </citation>
    <scope>NUCLEOTIDE SEQUENCE</scope>
</reference>
<keyword evidence="2" id="KW-0687">Ribonucleoprotein</keyword>
<name>A0A3B8DHP5_9CHLO</name>
<dbReference type="AlphaFoldDB" id="A0A3B8DHP5"/>
<sequence length="70" mass="8738">MHLLLNIYYKKLKNLIYRKRNKLLEHGQDHRQLFLLLFIMVVNIYQYILQNKWLVINLVNFHQRVLFVVI</sequence>
<accession>A0A3B8DHP5</accession>